<reference evidence="8 9" key="1">
    <citation type="journal article" date="2020" name="Microorganisms">
        <title>Reliable Identification of Environmental Pseudomonas Isolates Using the rpoD Gene.</title>
        <authorList>
            <consortium name="The Broad Institute Genome Sequencing Platform"/>
            <person name="Girard L."/>
            <person name="Lood C."/>
            <person name="Rokni-Zadeh H."/>
            <person name="van Noort V."/>
            <person name="Lavigne R."/>
            <person name="De Mot R."/>
        </authorList>
    </citation>
    <scope>NUCLEOTIDE SEQUENCE [LARGE SCALE GENOMIC DNA]</scope>
    <source>
        <strain evidence="8 9">RW7P2</strain>
    </source>
</reference>
<comment type="PTM">
    <text evidence="6">Ubiquitinated in the presence of host E1 ubiquitin-activating enzyme, E2 ubiquitin-conjugating enzyme and ubiquitin.</text>
</comment>
<proteinExistence type="inferred from homology"/>
<feature type="domain" description="NEL" evidence="7">
    <location>
        <begin position="1184"/>
        <end position="1482"/>
    </location>
</feature>
<comment type="caution">
    <text evidence="8">The sequence shown here is derived from an EMBL/GenBank/DDBJ whole genome shotgun (WGS) entry which is preliminary data.</text>
</comment>
<organism evidence="8 9">
    <name type="scientific">Pseudomonas taiwanensis</name>
    <dbReference type="NCBI Taxonomy" id="470150"/>
    <lineage>
        <taxon>Bacteria</taxon>
        <taxon>Pseudomonadati</taxon>
        <taxon>Pseudomonadota</taxon>
        <taxon>Gammaproteobacteria</taxon>
        <taxon>Pseudomonadales</taxon>
        <taxon>Pseudomonadaceae</taxon>
        <taxon>Pseudomonas</taxon>
    </lineage>
</organism>
<keyword evidence="4" id="KW-0677">Repeat</keyword>
<dbReference type="InterPro" id="IPR050216">
    <property type="entry name" value="LRR_domain-containing"/>
</dbReference>
<keyword evidence="6" id="KW-0833">Ubl conjugation pathway</keyword>
<dbReference type="InterPro" id="IPR046673">
    <property type="entry name" value="ToxA_N"/>
</dbReference>
<dbReference type="PANTHER" id="PTHR48051:SF1">
    <property type="entry name" value="RAS SUPPRESSOR PROTEIN 1"/>
    <property type="match status" value="1"/>
</dbReference>
<evidence type="ECO:0000256" key="4">
    <source>
        <dbReference type="ARBA" id="ARBA00022737"/>
    </source>
</evidence>
<evidence type="ECO:0000313" key="9">
    <source>
        <dbReference type="Proteomes" id="UP000628086"/>
    </source>
</evidence>
<dbReference type="SMART" id="SM00369">
    <property type="entry name" value="LRR_TYP"/>
    <property type="match status" value="4"/>
</dbReference>
<keyword evidence="6" id="KW-0832">Ubl conjugation</keyword>
<keyword evidence="6" id="KW-0964">Secreted</keyword>
<dbReference type="EMBL" id="JABWRS010000027">
    <property type="protein sequence ID" value="MBC3478645.1"/>
    <property type="molecule type" value="Genomic_DNA"/>
</dbReference>
<keyword evidence="6" id="KW-1035">Host cytoplasm</keyword>
<dbReference type="InterPro" id="IPR001611">
    <property type="entry name" value="Leu-rich_rpt"/>
</dbReference>
<keyword evidence="3" id="KW-0433">Leucine-rich repeat</keyword>
<dbReference type="EC" id="2.3.2.27" evidence="2"/>
<dbReference type="InterPro" id="IPR032675">
    <property type="entry name" value="LRR_dom_sf"/>
</dbReference>
<dbReference type="Pfam" id="PF20178">
    <property type="entry name" value="ToxA_N"/>
    <property type="match status" value="1"/>
</dbReference>
<name>A0ABR6VES2_9PSED</name>
<accession>A0ABR6VES2</accession>
<comment type="catalytic activity">
    <reaction evidence="1">
        <text>S-ubiquitinyl-[E2 ubiquitin-conjugating enzyme]-L-cysteine + [acceptor protein]-L-lysine = [E2 ubiquitin-conjugating enzyme]-L-cysteine + N(6)-ubiquitinyl-[acceptor protein]-L-lysine.</text>
        <dbReference type="EC" id="2.3.2.27"/>
    </reaction>
</comment>
<keyword evidence="6" id="KW-0808">Transferase</keyword>
<dbReference type="PROSITE" id="PS52053">
    <property type="entry name" value="NEL"/>
    <property type="match status" value="1"/>
</dbReference>
<dbReference type="PANTHER" id="PTHR48051">
    <property type="match status" value="1"/>
</dbReference>
<dbReference type="InterPro" id="IPR003591">
    <property type="entry name" value="Leu-rich_rpt_typical-subtyp"/>
</dbReference>
<protein>
    <recommendedName>
        <fullName evidence="2">RING-type E3 ubiquitin transferase</fullName>
        <ecNumber evidence="2">2.3.2.27</ecNumber>
    </recommendedName>
</protein>
<evidence type="ECO:0000313" key="8">
    <source>
        <dbReference type="EMBL" id="MBC3478645.1"/>
    </source>
</evidence>
<keyword evidence="5" id="KW-0843">Virulence</keyword>
<evidence type="ECO:0000256" key="5">
    <source>
        <dbReference type="ARBA" id="ARBA00023026"/>
    </source>
</evidence>
<dbReference type="Gene3D" id="3.80.10.10">
    <property type="entry name" value="Ribonuclease Inhibitor"/>
    <property type="match status" value="1"/>
</dbReference>
<dbReference type="SUPFAM" id="SSF52075">
    <property type="entry name" value="Outer arm dynein light chain 1"/>
    <property type="match status" value="1"/>
</dbReference>
<evidence type="ECO:0000256" key="1">
    <source>
        <dbReference type="ARBA" id="ARBA00000900"/>
    </source>
</evidence>
<dbReference type="Proteomes" id="UP000628086">
    <property type="component" value="Unassembled WGS sequence"/>
</dbReference>
<dbReference type="Pfam" id="PF13855">
    <property type="entry name" value="LRR_8"/>
    <property type="match status" value="1"/>
</dbReference>
<evidence type="ECO:0000256" key="3">
    <source>
        <dbReference type="ARBA" id="ARBA00022614"/>
    </source>
</evidence>
<evidence type="ECO:0000256" key="2">
    <source>
        <dbReference type="ARBA" id="ARBA00012483"/>
    </source>
</evidence>
<dbReference type="InterPro" id="IPR029487">
    <property type="entry name" value="NEL_dom"/>
</dbReference>
<feature type="active site" description="Glycyl thioester intermediate" evidence="6">
    <location>
        <position position="1270"/>
    </location>
</feature>
<evidence type="ECO:0000259" key="7">
    <source>
        <dbReference type="PROSITE" id="PS52053"/>
    </source>
</evidence>
<gene>
    <name evidence="8" type="ORF">HU747_23965</name>
</gene>
<sequence length="1482" mass="165358">MQILRTCFEHHVQSQHKVQVALAGLEPLDTFVTQRLQEKLQSSLSLTVELGKAQWREERRKLVADASGPILHEAYFVRSPAVLKLMQNFKQGESFFEHTALVYPADPATGQAERVLTTDSEQLVDICRTLDVGRQYQQHLDSVLDTDYRAALAEDKRTQLRLAVELASLKRQLPTDEVNMLRRFAAGQPLTHPHSHRVRAGALEVLGCRVDGALAFELQRLNPAFRDVPPFIIEGVILYLPGDPECPLRAFGSWQQASWALGALLRDAAYRQAFVQRIAMADRAAYLSTLNKRLADDQTDASCACGAIDEQIFKVLAEQQLQRIRDNARFLAVPTAQVDARVSAEHLRTLESVGIGLVSLAGLFVPVIGAVLVTHWVGQILSEVFEGVEDWKQGHQHEALEHLLGVVESVAIGTALAAGTTLVARGFLRSANVDQMVPVLDGEGRARLWSAEFGHYEDPSPPDDLLEQDNGLLSNALGQWWYNDNKYFQVVPVPGRSSWRLRHPRRESGFGPELAFNGERGWRLSSERPLEWEGAPLLLGRLWPPATRLDPERIGQILKVADVDQDHLRGLLVEGRALPVALRDTLERFAVDARVDGFLEQLDRGLNVDPELFQWCVEHFGLEEGLTSQEQRVALIEEGAAVREQLFDHFSRKYLAMDPLLDLVSRDFKGLPDAYALDVLRQATDTQRRWMRSEQRIPLPVAERARAHLQLARLTRAREGLYLKGSYHPDTVALAFALLRKHARLSTTVDIELREGSDVGRPLARLHPQNDPLRISTVLVRQAGGFKCYDLQGRELSVDQVDPVEIGEVLARYLSRDDLARLGWDGSQAREQINNALRAWLPADNKALVELLGAREIKPTRNSLRRLPDGRMGYPLNGHDEARHPSRRLLLESLGALYPTHSAQALEDYVATLLESPQTAYAVMIMQYQQYLALDRAMQTWVMQVPAGRQRGARRFASEELRRSWRLGGPQDSVSSTTAPASRLTLVGLDIGGLPALPANTDFAHITDLVLVGLQLEHVPPSFLGSFSRLRGLNLSNNALTSLPAGIGGVSQLRILHLARNRIRMTEEGAQALSGLTQLDTLDLGFNRLGSISLRLGQLTRLRELNLRRNNLHSVPTALEQCLHLEAADLRDNQIAQLPDTLLLAPLHVRLAIRLENNALPVAERERLYAANPVQVEPPGPTEAPGLARSAWLQLADSATRTARSLQWDDLLDEPDSDAFFRVLAELTQTSDFQHVPQDLSRRVWAMIAAASENAALRAELFELAAVRTCVDQVISCFSTLEVRVLLAEAMQSAAAGGQEQALLELACGLFRLDRVAMIAGKEVERRVTLEVDRLRTSGWPEEQSREFALAQVDAIEISLAYRVGLARTLNLPGQPKTMQFEQLAGVSPMQLSNAAAEVRWASATDALLNDISQRDFWIAHLERQYATEFQQVKQPFWEQLEEEGTEDAERVAHIQRAFDDAVHRLVLRSSAEALSVQDPAN</sequence>
<dbReference type="Gene3D" id="1.20.58.360">
    <property type="entry name" value="Shigella T3SS effector IpaH defines"/>
    <property type="match status" value="1"/>
</dbReference>
<dbReference type="Pfam" id="PF14496">
    <property type="entry name" value="NEL"/>
    <property type="match status" value="1"/>
</dbReference>
<keyword evidence="9" id="KW-1185">Reference proteome</keyword>
<evidence type="ECO:0000256" key="6">
    <source>
        <dbReference type="PROSITE-ProRule" id="PRU01398"/>
    </source>
</evidence>
<comment type="similarity">
    <text evidence="6">Belongs to the LRR-containing bacterial E3 ligase family.</text>
</comment>